<sequence length="38" mass="4560">MRIKGVVFRRIIITVKQHKFMLPFKSNFKSQQLIEIAI</sequence>
<keyword evidence="2" id="KW-1185">Reference proteome</keyword>
<accession>A0A1H4H0V6</accession>
<dbReference type="Proteomes" id="UP000198850">
    <property type="component" value="Unassembled WGS sequence"/>
</dbReference>
<proteinExistence type="predicted"/>
<dbReference type="AlphaFoldDB" id="A0A1H4H0V6"/>
<name>A0A1H4H0V6_9SPHI</name>
<dbReference type="STRING" id="425514.SAMN05443550_11248"/>
<organism evidence="1 2">
    <name type="scientific">Pedobacter hartonius</name>
    <dbReference type="NCBI Taxonomy" id="425514"/>
    <lineage>
        <taxon>Bacteria</taxon>
        <taxon>Pseudomonadati</taxon>
        <taxon>Bacteroidota</taxon>
        <taxon>Sphingobacteriia</taxon>
        <taxon>Sphingobacteriales</taxon>
        <taxon>Sphingobacteriaceae</taxon>
        <taxon>Pedobacter</taxon>
    </lineage>
</organism>
<dbReference type="EMBL" id="FNRA01000012">
    <property type="protein sequence ID" value="SEB14632.1"/>
    <property type="molecule type" value="Genomic_DNA"/>
</dbReference>
<evidence type="ECO:0000313" key="1">
    <source>
        <dbReference type="EMBL" id="SEB14632.1"/>
    </source>
</evidence>
<reference evidence="1 2" key="1">
    <citation type="submission" date="2016-10" db="EMBL/GenBank/DDBJ databases">
        <authorList>
            <person name="de Groot N.N."/>
        </authorList>
    </citation>
    <scope>NUCLEOTIDE SEQUENCE [LARGE SCALE GENOMIC DNA]</scope>
    <source>
        <strain evidence="1 2">DSM 19033</strain>
    </source>
</reference>
<evidence type="ECO:0000313" key="2">
    <source>
        <dbReference type="Proteomes" id="UP000198850"/>
    </source>
</evidence>
<gene>
    <name evidence="1" type="ORF">SAMN05443550_11248</name>
</gene>
<protein>
    <submittedName>
        <fullName evidence="1">Uncharacterized protein</fullName>
    </submittedName>
</protein>